<evidence type="ECO:0000256" key="4">
    <source>
        <dbReference type="ARBA" id="ARBA00023027"/>
    </source>
</evidence>
<dbReference type="GO" id="GO:0009055">
    <property type="term" value="F:electron transfer activity"/>
    <property type="evidence" value="ECO:0007669"/>
    <property type="project" value="UniProtKB-UniRule"/>
</dbReference>
<evidence type="ECO:0000313" key="8">
    <source>
        <dbReference type="EMBL" id="RKN23845.1"/>
    </source>
</evidence>
<organism evidence="9 11">
    <name type="scientific">Micromonospora musae</name>
    <dbReference type="NCBI Taxonomy" id="1894970"/>
    <lineage>
        <taxon>Bacteria</taxon>
        <taxon>Bacillati</taxon>
        <taxon>Actinomycetota</taxon>
        <taxon>Actinomycetes</taxon>
        <taxon>Micromonosporales</taxon>
        <taxon>Micromonosporaceae</taxon>
        <taxon>Micromonospora</taxon>
    </lineage>
</organism>
<evidence type="ECO:0000313" key="9">
    <source>
        <dbReference type="EMBL" id="RKN31840.1"/>
    </source>
</evidence>
<evidence type="ECO:0000259" key="7">
    <source>
        <dbReference type="Pfam" id="PF02525"/>
    </source>
</evidence>
<keyword evidence="1 6" id="KW-0285">Flavoprotein</keyword>
<dbReference type="RefSeq" id="WP_120673522.1">
    <property type="nucleotide sequence ID" value="NZ_RAZS01000001.1"/>
</dbReference>
<evidence type="ECO:0000256" key="6">
    <source>
        <dbReference type="HAMAP-Rule" id="MF_01216"/>
    </source>
</evidence>
<dbReference type="InterPro" id="IPR003680">
    <property type="entry name" value="Flavodoxin_fold"/>
</dbReference>
<comment type="caution">
    <text evidence="9">The sequence shown here is derived from an EMBL/GenBank/DDBJ whole genome shotgun (WGS) entry which is preliminary data.</text>
</comment>
<evidence type="ECO:0000256" key="3">
    <source>
        <dbReference type="ARBA" id="ARBA00023002"/>
    </source>
</evidence>
<sequence>MAHLLHIDSSIRGEHSVSRRLTARAAAAWQAAHPGGTVTYRDLGKQPLPHLDEAGGLARLTPLDQHTPAQRASWELSEQLVAEVQQASTVLLGLPLYNYGAPSSVKTWVDHLIAPGIAFDPATGAGLLGGREFVVLMSRGGGYGPGTPREGWDHAEPWLPHGISQTGLEPTFIAAELTLAPVMPAMAELIPLHEQSLTAAERSIDGLWAPASAAA</sequence>
<dbReference type="Pfam" id="PF02525">
    <property type="entry name" value="Flavodoxin_2"/>
    <property type="match status" value="1"/>
</dbReference>
<dbReference type="InterPro" id="IPR029039">
    <property type="entry name" value="Flavoprotein-like_sf"/>
</dbReference>
<dbReference type="Gene3D" id="3.40.50.360">
    <property type="match status" value="1"/>
</dbReference>
<feature type="domain" description="Flavodoxin-like fold" evidence="7">
    <location>
        <begin position="3"/>
        <end position="168"/>
    </location>
</feature>
<evidence type="ECO:0000256" key="2">
    <source>
        <dbReference type="ARBA" id="ARBA00022643"/>
    </source>
</evidence>
<comment type="similarity">
    <text evidence="6">Belongs to the azoreductase type 1 family.</text>
</comment>
<dbReference type="EMBL" id="RAZS01000001">
    <property type="protein sequence ID" value="RKN23845.1"/>
    <property type="molecule type" value="Genomic_DNA"/>
</dbReference>
<dbReference type="GO" id="GO:0010181">
    <property type="term" value="F:FMN binding"/>
    <property type="evidence" value="ECO:0007669"/>
    <property type="project" value="UniProtKB-UniRule"/>
</dbReference>
<comment type="caution">
    <text evidence="6">Lacks conserved residue(s) required for the propagation of feature annotation.</text>
</comment>
<gene>
    <name evidence="6" type="primary">azoR</name>
    <name evidence="9" type="ORF">D7044_16350</name>
    <name evidence="8" type="ORF">D7147_02080</name>
</gene>
<comment type="function">
    <text evidence="6">Also exhibits azoreductase activity. Catalyzes the reductive cleavage of the azo bond in aromatic azo compounds to the corresponding amines.</text>
</comment>
<evidence type="ECO:0000313" key="11">
    <source>
        <dbReference type="Proteomes" id="UP000275865"/>
    </source>
</evidence>
<comment type="function">
    <text evidence="6">Quinone reductase that provides resistance to thiol-specific stress caused by electrophilic quinones.</text>
</comment>
<comment type="catalytic activity">
    <reaction evidence="5">
        <text>N,N-dimethyl-1,4-phenylenediamine + anthranilate + 2 NAD(+) = 2-(4-dimethylaminophenyl)diazenylbenzoate + 2 NADH + 2 H(+)</text>
        <dbReference type="Rhea" id="RHEA:55872"/>
        <dbReference type="ChEBI" id="CHEBI:15378"/>
        <dbReference type="ChEBI" id="CHEBI:15783"/>
        <dbReference type="ChEBI" id="CHEBI:16567"/>
        <dbReference type="ChEBI" id="CHEBI:57540"/>
        <dbReference type="ChEBI" id="CHEBI:57945"/>
        <dbReference type="ChEBI" id="CHEBI:71579"/>
        <dbReference type="EC" id="1.7.1.17"/>
    </reaction>
    <physiologicalReaction direction="right-to-left" evidence="5">
        <dbReference type="Rhea" id="RHEA:55874"/>
    </physiologicalReaction>
</comment>
<evidence type="ECO:0000256" key="5">
    <source>
        <dbReference type="ARBA" id="ARBA00048542"/>
    </source>
</evidence>
<dbReference type="OrthoDB" id="9805013at2"/>
<dbReference type="Proteomes" id="UP000275865">
    <property type="component" value="Unassembled WGS sequence"/>
</dbReference>
<dbReference type="PANTHER" id="PTHR43741:SF4">
    <property type="entry name" value="FMN-DEPENDENT NADH:QUINONE OXIDOREDUCTASE"/>
    <property type="match status" value="1"/>
</dbReference>
<dbReference type="EMBL" id="RAZT01000007">
    <property type="protein sequence ID" value="RKN31840.1"/>
    <property type="molecule type" value="Genomic_DNA"/>
</dbReference>
<evidence type="ECO:0000313" key="10">
    <source>
        <dbReference type="Proteomes" id="UP000271548"/>
    </source>
</evidence>
<evidence type="ECO:0000256" key="1">
    <source>
        <dbReference type="ARBA" id="ARBA00022630"/>
    </source>
</evidence>
<feature type="binding site" evidence="6">
    <location>
        <position position="10"/>
    </location>
    <ligand>
        <name>FMN</name>
        <dbReference type="ChEBI" id="CHEBI:58210"/>
    </ligand>
</feature>
<dbReference type="SUPFAM" id="SSF52218">
    <property type="entry name" value="Flavoproteins"/>
    <property type="match status" value="1"/>
</dbReference>
<comment type="subunit">
    <text evidence="6">Homodimer.</text>
</comment>
<dbReference type="AlphaFoldDB" id="A0A3A9Y215"/>
<keyword evidence="10" id="KW-1185">Reference proteome</keyword>
<dbReference type="PANTHER" id="PTHR43741">
    <property type="entry name" value="FMN-DEPENDENT NADH-AZOREDUCTASE 1"/>
    <property type="match status" value="1"/>
</dbReference>
<dbReference type="EC" id="1.6.5.-" evidence="6"/>
<comment type="catalytic activity">
    <reaction evidence="6">
        <text>2 a quinone + NADH + H(+) = 2 a 1,4-benzosemiquinone + NAD(+)</text>
        <dbReference type="Rhea" id="RHEA:65952"/>
        <dbReference type="ChEBI" id="CHEBI:15378"/>
        <dbReference type="ChEBI" id="CHEBI:57540"/>
        <dbReference type="ChEBI" id="CHEBI:57945"/>
        <dbReference type="ChEBI" id="CHEBI:132124"/>
        <dbReference type="ChEBI" id="CHEBI:134225"/>
    </reaction>
</comment>
<proteinExistence type="inferred from homology"/>
<accession>A0A3A9Y215</accession>
<comment type="cofactor">
    <cofactor evidence="6">
        <name>FMN</name>
        <dbReference type="ChEBI" id="CHEBI:58210"/>
    </cofactor>
    <text evidence="6">Binds 1 FMN per subunit.</text>
</comment>
<feature type="binding site" evidence="6">
    <location>
        <begin position="138"/>
        <end position="141"/>
    </location>
    <ligand>
        <name>FMN</name>
        <dbReference type="ChEBI" id="CHEBI:58210"/>
    </ligand>
</feature>
<reference evidence="10 11" key="1">
    <citation type="submission" date="2018-09" db="EMBL/GenBank/DDBJ databases">
        <title>Micromonospora sp. nov. MS1-9, isolated from a root of Musa sp.</title>
        <authorList>
            <person name="Kuncharoen N."/>
            <person name="Kudo T."/>
            <person name="Ohkuma M."/>
            <person name="Yuki M."/>
            <person name="Tanasupawat S."/>
        </authorList>
    </citation>
    <scope>NUCLEOTIDE SEQUENCE [LARGE SCALE GENOMIC DNA]</scope>
    <source>
        <strain evidence="9 11">MS1-9</strain>
        <strain evidence="8 10">NGC1-4</strain>
    </source>
</reference>
<dbReference type="HAMAP" id="MF_01216">
    <property type="entry name" value="Azoreductase_type1"/>
    <property type="match status" value="1"/>
</dbReference>
<keyword evidence="2 6" id="KW-0288">FMN</keyword>
<dbReference type="EC" id="1.7.1.17" evidence="6"/>
<protein>
    <recommendedName>
        <fullName evidence="6">FMN dependent NADH:quinone oxidoreductase</fullName>
        <ecNumber evidence="6">1.6.5.-</ecNumber>
    </recommendedName>
    <alternativeName>
        <fullName evidence="6">Azo-dye reductase</fullName>
    </alternativeName>
    <alternativeName>
        <fullName evidence="6">FMN-dependent NADH-azo compound oxidoreductase</fullName>
    </alternativeName>
    <alternativeName>
        <fullName evidence="6">FMN-dependent NADH-azoreductase</fullName>
        <ecNumber evidence="6">1.7.1.17</ecNumber>
    </alternativeName>
</protein>
<keyword evidence="4 6" id="KW-0520">NAD</keyword>
<dbReference type="GO" id="GO:0016652">
    <property type="term" value="F:oxidoreductase activity, acting on NAD(P)H as acceptor"/>
    <property type="evidence" value="ECO:0007669"/>
    <property type="project" value="UniProtKB-UniRule"/>
</dbReference>
<dbReference type="GO" id="GO:0016655">
    <property type="term" value="F:oxidoreductase activity, acting on NAD(P)H, quinone or similar compound as acceptor"/>
    <property type="evidence" value="ECO:0007669"/>
    <property type="project" value="InterPro"/>
</dbReference>
<dbReference type="InterPro" id="IPR050104">
    <property type="entry name" value="FMN-dep_NADH:Q_OxRdtase_AzoR1"/>
</dbReference>
<dbReference type="InterPro" id="IPR023048">
    <property type="entry name" value="NADH:quinone_OxRdtase_FMN_depd"/>
</dbReference>
<dbReference type="Proteomes" id="UP000271548">
    <property type="component" value="Unassembled WGS sequence"/>
</dbReference>
<feature type="binding site" evidence="6">
    <location>
        <begin position="16"/>
        <end position="18"/>
    </location>
    <ligand>
        <name>FMN</name>
        <dbReference type="ChEBI" id="CHEBI:58210"/>
    </ligand>
</feature>
<name>A0A3A9Y215_9ACTN</name>
<keyword evidence="3 6" id="KW-0560">Oxidoreductase</keyword>